<feature type="chain" id="PRO_5042890347" evidence="2">
    <location>
        <begin position="20"/>
        <end position="183"/>
    </location>
</feature>
<dbReference type="AlphaFoldDB" id="A0AAN6PSX0"/>
<reference evidence="3" key="2">
    <citation type="submission" date="2023-05" db="EMBL/GenBank/DDBJ databases">
        <authorList>
            <consortium name="Lawrence Berkeley National Laboratory"/>
            <person name="Steindorff A."/>
            <person name="Hensen N."/>
            <person name="Bonometti L."/>
            <person name="Westerberg I."/>
            <person name="Brannstrom I.O."/>
            <person name="Guillou S."/>
            <person name="Cros-Aarteil S."/>
            <person name="Calhoun S."/>
            <person name="Haridas S."/>
            <person name="Kuo A."/>
            <person name="Mondo S."/>
            <person name="Pangilinan J."/>
            <person name="Riley R."/>
            <person name="Labutti K."/>
            <person name="Andreopoulos B."/>
            <person name="Lipzen A."/>
            <person name="Chen C."/>
            <person name="Yanf M."/>
            <person name="Daum C."/>
            <person name="Ng V."/>
            <person name="Clum A."/>
            <person name="Ohm R."/>
            <person name="Martin F."/>
            <person name="Silar P."/>
            <person name="Natvig D."/>
            <person name="Lalanne C."/>
            <person name="Gautier V."/>
            <person name="Ament-Velasquez S.L."/>
            <person name="Kruys A."/>
            <person name="Hutchinson M.I."/>
            <person name="Powell A.J."/>
            <person name="Barry K."/>
            <person name="Miller A.N."/>
            <person name="Grigoriev I.V."/>
            <person name="Debuchy R."/>
            <person name="Gladieux P."/>
            <person name="Thoren M.H."/>
            <person name="Johannesson H."/>
        </authorList>
    </citation>
    <scope>NUCLEOTIDE SEQUENCE</scope>
    <source>
        <strain evidence="3">CBS 757.83</strain>
    </source>
</reference>
<dbReference type="EMBL" id="MU863683">
    <property type="protein sequence ID" value="KAK4097163.1"/>
    <property type="molecule type" value="Genomic_DNA"/>
</dbReference>
<name>A0AAN6PSX0_9PEZI</name>
<evidence type="ECO:0000313" key="3">
    <source>
        <dbReference type="EMBL" id="KAK4097163.1"/>
    </source>
</evidence>
<evidence type="ECO:0000313" key="4">
    <source>
        <dbReference type="Proteomes" id="UP001305647"/>
    </source>
</evidence>
<sequence length="183" mass="18340">MKLTAYATVLLGLVSASLAQVDPGPSPTESFGCVPHDDHWHCEGARETSAPPAAATTLPATSEPAVTTTTVTSSAHDDDDDDDDEEEEHTDHTAGTASLAPSPTESYGCEPHGDHWHCEGAVTALSTGSVTVTVTSSGADAITTTETSTSTSATASPTTAGAAHYEVAGLGFAGIAAIAAMAL</sequence>
<organism evidence="3 4">
    <name type="scientific">Parathielavia hyrcaniae</name>
    <dbReference type="NCBI Taxonomy" id="113614"/>
    <lineage>
        <taxon>Eukaryota</taxon>
        <taxon>Fungi</taxon>
        <taxon>Dikarya</taxon>
        <taxon>Ascomycota</taxon>
        <taxon>Pezizomycotina</taxon>
        <taxon>Sordariomycetes</taxon>
        <taxon>Sordariomycetidae</taxon>
        <taxon>Sordariales</taxon>
        <taxon>Chaetomiaceae</taxon>
        <taxon>Parathielavia</taxon>
    </lineage>
</organism>
<proteinExistence type="predicted"/>
<gene>
    <name evidence="3" type="ORF">N658DRAFT_311873</name>
</gene>
<reference evidence="3" key="1">
    <citation type="journal article" date="2023" name="Mol. Phylogenet. Evol.">
        <title>Genome-scale phylogeny and comparative genomics of the fungal order Sordariales.</title>
        <authorList>
            <person name="Hensen N."/>
            <person name="Bonometti L."/>
            <person name="Westerberg I."/>
            <person name="Brannstrom I.O."/>
            <person name="Guillou S."/>
            <person name="Cros-Aarteil S."/>
            <person name="Calhoun S."/>
            <person name="Haridas S."/>
            <person name="Kuo A."/>
            <person name="Mondo S."/>
            <person name="Pangilinan J."/>
            <person name="Riley R."/>
            <person name="LaButti K."/>
            <person name="Andreopoulos B."/>
            <person name="Lipzen A."/>
            <person name="Chen C."/>
            <person name="Yan M."/>
            <person name="Daum C."/>
            <person name="Ng V."/>
            <person name="Clum A."/>
            <person name="Steindorff A."/>
            <person name="Ohm R.A."/>
            <person name="Martin F."/>
            <person name="Silar P."/>
            <person name="Natvig D.O."/>
            <person name="Lalanne C."/>
            <person name="Gautier V."/>
            <person name="Ament-Velasquez S.L."/>
            <person name="Kruys A."/>
            <person name="Hutchinson M.I."/>
            <person name="Powell A.J."/>
            <person name="Barry K."/>
            <person name="Miller A.N."/>
            <person name="Grigoriev I.V."/>
            <person name="Debuchy R."/>
            <person name="Gladieux P."/>
            <person name="Hiltunen Thoren M."/>
            <person name="Johannesson H."/>
        </authorList>
    </citation>
    <scope>NUCLEOTIDE SEQUENCE</scope>
    <source>
        <strain evidence="3">CBS 757.83</strain>
    </source>
</reference>
<feature type="compositionally biased region" description="Low complexity" evidence="1">
    <location>
        <begin position="47"/>
        <end position="74"/>
    </location>
</feature>
<keyword evidence="2" id="KW-0732">Signal</keyword>
<dbReference type="Proteomes" id="UP001305647">
    <property type="component" value="Unassembled WGS sequence"/>
</dbReference>
<protein>
    <submittedName>
        <fullName evidence="3">Uncharacterized protein</fullName>
    </submittedName>
</protein>
<feature type="region of interest" description="Disordered" evidence="1">
    <location>
        <begin position="43"/>
        <end position="112"/>
    </location>
</feature>
<comment type="caution">
    <text evidence="3">The sequence shown here is derived from an EMBL/GenBank/DDBJ whole genome shotgun (WGS) entry which is preliminary data.</text>
</comment>
<accession>A0AAN6PSX0</accession>
<keyword evidence="4" id="KW-1185">Reference proteome</keyword>
<evidence type="ECO:0000256" key="1">
    <source>
        <dbReference type="SAM" id="MobiDB-lite"/>
    </source>
</evidence>
<feature type="compositionally biased region" description="Acidic residues" evidence="1">
    <location>
        <begin position="77"/>
        <end position="88"/>
    </location>
</feature>
<feature type="signal peptide" evidence="2">
    <location>
        <begin position="1"/>
        <end position="19"/>
    </location>
</feature>
<evidence type="ECO:0000256" key="2">
    <source>
        <dbReference type="SAM" id="SignalP"/>
    </source>
</evidence>